<evidence type="ECO:0000259" key="5">
    <source>
        <dbReference type="PROSITE" id="PS50977"/>
    </source>
</evidence>
<feature type="DNA-binding region" description="H-T-H motif" evidence="4">
    <location>
        <begin position="27"/>
        <end position="46"/>
    </location>
</feature>
<dbReference type="Proteomes" id="UP000198914">
    <property type="component" value="Unassembled WGS sequence"/>
</dbReference>
<evidence type="ECO:0000313" key="7">
    <source>
        <dbReference type="Proteomes" id="UP000198914"/>
    </source>
</evidence>
<dbReference type="InterPro" id="IPR054156">
    <property type="entry name" value="YxaF_TetR_C"/>
</dbReference>
<dbReference type="Gene3D" id="1.10.357.10">
    <property type="entry name" value="Tetracycline Repressor, domain 2"/>
    <property type="match status" value="1"/>
</dbReference>
<evidence type="ECO:0000313" key="6">
    <source>
        <dbReference type="EMBL" id="SDZ37182.1"/>
    </source>
</evidence>
<accession>A0A1H3SGU1</accession>
<evidence type="ECO:0000256" key="3">
    <source>
        <dbReference type="ARBA" id="ARBA00023163"/>
    </source>
</evidence>
<dbReference type="SUPFAM" id="SSF48498">
    <property type="entry name" value="Tetracyclin repressor-like, C-terminal domain"/>
    <property type="match status" value="1"/>
</dbReference>
<dbReference type="RefSeq" id="WP_092646548.1">
    <property type="nucleotide sequence ID" value="NZ_FNPX01000012.1"/>
</dbReference>
<dbReference type="AlphaFoldDB" id="A0A1H3SGU1"/>
<dbReference type="InterPro" id="IPR036271">
    <property type="entry name" value="Tet_transcr_reg_TetR-rel_C_sf"/>
</dbReference>
<evidence type="ECO:0000256" key="1">
    <source>
        <dbReference type="ARBA" id="ARBA00023015"/>
    </source>
</evidence>
<gene>
    <name evidence="6" type="ORF">SAMN05444004_1122</name>
</gene>
<evidence type="ECO:0000256" key="4">
    <source>
        <dbReference type="PROSITE-ProRule" id="PRU00335"/>
    </source>
</evidence>
<protein>
    <submittedName>
        <fullName evidence="6">Transcriptional regulator, TetR family</fullName>
    </submittedName>
</protein>
<name>A0A1H3SGU1_9RHOB</name>
<dbReference type="EMBL" id="FNPX01000012">
    <property type="protein sequence ID" value="SDZ37182.1"/>
    <property type="molecule type" value="Genomic_DNA"/>
</dbReference>
<dbReference type="PROSITE" id="PS50977">
    <property type="entry name" value="HTH_TETR_2"/>
    <property type="match status" value="1"/>
</dbReference>
<dbReference type="GO" id="GO:0003677">
    <property type="term" value="F:DNA binding"/>
    <property type="evidence" value="ECO:0007669"/>
    <property type="project" value="UniProtKB-UniRule"/>
</dbReference>
<dbReference type="InterPro" id="IPR001647">
    <property type="entry name" value="HTH_TetR"/>
</dbReference>
<dbReference type="Pfam" id="PF21993">
    <property type="entry name" value="TetR_C_13_2"/>
    <property type="match status" value="1"/>
</dbReference>
<feature type="domain" description="HTH tetR-type" evidence="5">
    <location>
        <begin position="4"/>
        <end position="64"/>
    </location>
</feature>
<keyword evidence="2 4" id="KW-0238">DNA-binding</keyword>
<dbReference type="SUPFAM" id="SSF46689">
    <property type="entry name" value="Homeodomain-like"/>
    <property type="match status" value="1"/>
</dbReference>
<dbReference type="PRINTS" id="PR00455">
    <property type="entry name" value="HTHTETR"/>
</dbReference>
<dbReference type="OrthoDB" id="9811084at2"/>
<dbReference type="PANTHER" id="PTHR47506">
    <property type="entry name" value="TRANSCRIPTIONAL REGULATORY PROTEIN"/>
    <property type="match status" value="1"/>
</dbReference>
<dbReference type="InterPro" id="IPR009057">
    <property type="entry name" value="Homeodomain-like_sf"/>
</dbReference>
<dbReference type="PANTHER" id="PTHR47506:SF1">
    <property type="entry name" value="HTH-TYPE TRANSCRIPTIONAL REGULATOR YJDC"/>
    <property type="match status" value="1"/>
</dbReference>
<reference evidence="7" key="1">
    <citation type="submission" date="2016-10" db="EMBL/GenBank/DDBJ databases">
        <authorList>
            <person name="Varghese N."/>
            <person name="Submissions S."/>
        </authorList>
    </citation>
    <scope>NUCLEOTIDE SEQUENCE [LARGE SCALE GENOMIC DNA]</scope>
    <source>
        <strain evidence="7">DSM 100420</strain>
    </source>
</reference>
<evidence type="ECO:0000256" key="2">
    <source>
        <dbReference type="ARBA" id="ARBA00023125"/>
    </source>
</evidence>
<organism evidence="6 7">
    <name type="scientific">Jannaschia faecimaris</name>
    <dbReference type="NCBI Taxonomy" id="1244108"/>
    <lineage>
        <taxon>Bacteria</taxon>
        <taxon>Pseudomonadati</taxon>
        <taxon>Pseudomonadota</taxon>
        <taxon>Alphaproteobacteria</taxon>
        <taxon>Rhodobacterales</taxon>
        <taxon>Roseobacteraceae</taxon>
        <taxon>Jannaschia</taxon>
    </lineage>
</organism>
<keyword evidence="3" id="KW-0804">Transcription</keyword>
<keyword evidence="1" id="KW-0805">Transcription regulation</keyword>
<sequence>MAASATREKIVTTADRLFYESGFDVTSFANIAEVVGISRGNFYYHFKTKDEILDAVIERRIRDRHAMLEGWIGSDQTPKQCVASFIRILMTNSEKIRSYGCPVGTLFLELAKLKHPSGSSARALFDLFRIWLRRRFEEMGRSDDADALAMHILARSQGAATLANAYPDEPFLETEVEQMLAWLDAVAGRQDKNDEED</sequence>
<dbReference type="STRING" id="1244108.SAMN05444004_1122"/>
<proteinExistence type="predicted"/>
<dbReference type="Pfam" id="PF00440">
    <property type="entry name" value="TetR_N"/>
    <property type="match status" value="1"/>
</dbReference>
<keyword evidence="7" id="KW-1185">Reference proteome</keyword>